<protein>
    <submittedName>
        <fullName evidence="2">Uncharacterized protein</fullName>
    </submittedName>
</protein>
<dbReference type="AlphaFoldDB" id="A0A106BM67"/>
<sequence>MRDEGKLGFVPDYMGDDPENVKRGLRKAFLKHLRERELTTCCSPTTPPGSAAPGPASRHFWRI</sequence>
<evidence type="ECO:0000256" key="1">
    <source>
        <dbReference type="SAM" id="MobiDB-lite"/>
    </source>
</evidence>
<reference evidence="2 3" key="1">
    <citation type="journal article" date="2015" name="Appl. Environ. Microbiol.">
        <title>Aerobic and Anaerobic Thiosulfate Oxidation by a Cold-Adapted, Subglacial Chemoautotroph.</title>
        <authorList>
            <person name="Harrold Z.R."/>
            <person name="Skidmore M.L."/>
            <person name="Hamilton T.L."/>
            <person name="Desch L."/>
            <person name="Amada K."/>
            <person name="van Gelder W."/>
            <person name="Glover K."/>
            <person name="Roden E.E."/>
            <person name="Boyd E.S."/>
        </authorList>
    </citation>
    <scope>NUCLEOTIDE SEQUENCE [LARGE SCALE GENOMIC DNA]</scope>
    <source>
        <strain evidence="2 3">RG</strain>
    </source>
</reference>
<evidence type="ECO:0000313" key="2">
    <source>
        <dbReference type="EMBL" id="KVW94977.1"/>
    </source>
</evidence>
<proteinExistence type="predicted"/>
<keyword evidence="3" id="KW-1185">Reference proteome</keyword>
<dbReference type="EMBL" id="LDUG01000029">
    <property type="protein sequence ID" value="KVW94977.1"/>
    <property type="molecule type" value="Genomic_DNA"/>
</dbReference>
<gene>
    <name evidence="2" type="ORF">ABW22_11095</name>
</gene>
<feature type="region of interest" description="Disordered" evidence="1">
    <location>
        <begin position="40"/>
        <end position="63"/>
    </location>
</feature>
<evidence type="ECO:0000313" key="3">
    <source>
        <dbReference type="Proteomes" id="UP000064243"/>
    </source>
</evidence>
<dbReference type="Proteomes" id="UP000064243">
    <property type="component" value="Unassembled WGS sequence"/>
</dbReference>
<accession>A0A106BM67</accession>
<dbReference type="RefSeq" id="WP_059756352.1">
    <property type="nucleotide sequence ID" value="NZ_LDUG01000029.1"/>
</dbReference>
<comment type="caution">
    <text evidence="2">The sequence shown here is derived from an EMBL/GenBank/DDBJ whole genome shotgun (WGS) entry which is preliminary data.</text>
</comment>
<name>A0A106BM67_THIDE</name>
<dbReference type="PATRIC" id="fig|36861.3.peg.1895"/>
<organism evidence="2 3">
    <name type="scientific">Thiobacillus denitrificans</name>
    <dbReference type="NCBI Taxonomy" id="36861"/>
    <lineage>
        <taxon>Bacteria</taxon>
        <taxon>Pseudomonadati</taxon>
        <taxon>Pseudomonadota</taxon>
        <taxon>Betaproteobacteria</taxon>
        <taxon>Nitrosomonadales</taxon>
        <taxon>Thiobacillaceae</taxon>
        <taxon>Thiobacillus</taxon>
    </lineage>
</organism>
<feature type="compositionally biased region" description="Low complexity" evidence="1">
    <location>
        <begin position="40"/>
        <end position="57"/>
    </location>
</feature>